<accession>A0AAV4C9L3</accession>
<proteinExistence type="predicted"/>
<gene>
    <name evidence="1" type="ORF">PoB_005426400</name>
</gene>
<dbReference type="EMBL" id="BLXT01005946">
    <property type="protein sequence ID" value="GFO27759.1"/>
    <property type="molecule type" value="Genomic_DNA"/>
</dbReference>
<evidence type="ECO:0000313" key="1">
    <source>
        <dbReference type="EMBL" id="GFO27759.1"/>
    </source>
</evidence>
<name>A0AAV4C9L3_9GAST</name>
<evidence type="ECO:0000313" key="2">
    <source>
        <dbReference type="Proteomes" id="UP000735302"/>
    </source>
</evidence>
<sequence length="125" mass="13974">MDTYFFLSKAFNKGYVKKTGISLNLTIIRALFVKKAIHTWRNRVVALIQLLLPVLITSFSLSAITDGSVAVEPPLLLNLQPFGGSYVPFTANQVDKDFANLYKMQFGNSEILEEFQIPVVSSSKE</sequence>
<dbReference type="GO" id="GO:0005524">
    <property type="term" value="F:ATP binding"/>
    <property type="evidence" value="ECO:0007669"/>
    <property type="project" value="UniProtKB-KW"/>
</dbReference>
<protein>
    <submittedName>
        <fullName evidence="1">ATP-binding cassette sub-family a member 3</fullName>
    </submittedName>
</protein>
<dbReference type="Proteomes" id="UP000735302">
    <property type="component" value="Unassembled WGS sequence"/>
</dbReference>
<organism evidence="1 2">
    <name type="scientific">Plakobranchus ocellatus</name>
    <dbReference type="NCBI Taxonomy" id="259542"/>
    <lineage>
        <taxon>Eukaryota</taxon>
        <taxon>Metazoa</taxon>
        <taxon>Spiralia</taxon>
        <taxon>Lophotrochozoa</taxon>
        <taxon>Mollusca</taxon>
        <taxon>Gastropoda</taxon>
        <taxon>Heterobranchia</taxon>
        <taxon>Euthyneura</taxon>
        <taxon>Panpulmonata</taxon>
        <taxon>Sacoglossa</taxon>
        <taxon>Placobranchoidea</taxon>
        <taxon>Plakobranchidae</taxon>
        <taxon>Plakobranchus</taxon>
    </lineage>
</organism>
<keyword evidence="2" id="KW-1185">Reference proteome</keyword>
<keyword evidence="1" id="KW-0547">Nucleotide-binding</keyword>
<keyword evidence="1" id="KW-0067">ATP-binding</keyword>
<reference evidence="1 2" key="1">
    <citation type="journal article" date="2021" name="Elife">
        <title>Chloroplast acquisition without the gene transfer in kleptoplastic sea slugs, Plakobranchus ocellatus.</title>
        <authorList>
            <person name="Maeda T."/>
            <person name="Takahashi S."/>
            <person name="Yoshida T."/>
            <person name="Shimamura S."/>
            <person name="Takaki Y."/>
            <person name="Nagai Y."/>
            <person name="Toyoda A."/>
            <person name="Suzuki Y."/>
            <person name="Arimoto A."/>
            <person name="Ishii H."/>
            <person name="Satoh N."/>
            <person name="Nishiyama T."/>
            <person name="Hasebe M."/>
            <person name="Maruyama T."/>
            <person name="Minagawa J."/>
            <person name="Obokata J."/>
            <person name="Shigenobu S."/>
        </authorList>
    </citation>
    <scope>NUCLEOTIDE SEQUENCE [LARGE SCALE GENOMIC DNA]</scope>
</reference>
<comment type="caution">
    <text evidence="1">The sequence shown here is derived from an EMBL/GenBank/DDBJ whole genome shotgun (WGS) entry which is preliminary data.</text>
</comment>
<dbReference type="AlphaFoldDB" id="A0AAV4C9L3"/>